<feature type="compositionally biased region" description="Basic and acidic residues" evidence="10">
    <location>
        <begin position="20"/>
        <end position="34"/>
    </location>
</feature>
<dbReference type="InterPro" id="IPR019410">
    <property type="entry name" value="Methyltransf_16"/>
</dbReference>
<evidence type="ECO:0000256" key="2">
    <source>
        <dbReference type="ARBA" id="ARBA00004496"/>
    </source>
</evidence>
<comment type="caution">
    <text evidence="11">The sequence shown here is derived from an EMBL/GenBank/DDBJ whole genome shotgun (WGS) entry which is preliminary data.</text>
</comment>
<dbReference type="EMBL" id="JAJJHW010001127">
    <property type="protein sequence ID" value="KAH8378062.1"/>
    <property type="molecule type" value="Genomic_DNA"/>
</dbReference>
<feature type="region of interest" description="Disordered" evidence="10">
    <location>
        <begin position="1"/>
        <end position="34"/>
    </location>
</feature>
<keyword evidence="7" id="KW-0949">S-adenosyl-L-methionine</keyword>
<accession>A0AAD4PP21</accession>
<evidence type="ECO:0000256" key="1">
    <source>
        <dbReference type="ARBA" id="ARBA00004123"/>
    </source>
</evidence>
<sequence length="306" mass="34874">MFKFNFDVNEQDSSDSAESPFKKVKTDKDDKTDLNSEEKIDWYKAEEVTPNKELLNCMDVYELNAKELIVGKIELRHLVAGFLLEDIKTNNDTNSEDIKRSEETHSDLIAGVYEGGAKIWECTDDLLLYLANTYDAANWKNKQVLDMGCGSGLLGIYALKNEATVDFQDYNKDVLEKITIPNVLLNCEEGLEDDVKMDFLQSKTKFYSGDWAHFTELTENLKQYDMILTSETIYNIENQGKLLDTLSKRLKPDGNVLIAAKSHYFGVGGGLEQFVEVVKAGKIFHSMEVWQADKNLKRGIIELKFQ</sequence>
<comment type="similarity">
    <text evidence="9">Belongs to the methyltransferase superfamily. METTL18 family.</text>
</comment>
<evidence type="ECO:0000256" key="3">
    <source>
        <dbReference type="ARBA" id="ARBA00012533"/>
    </source>
</evidence>
<comment type="subcellular location">
    <subcellularLocation>
        <location evidence="2">Cytoplasm</location>
    </subcellularLocation>
    <subcellularLocation>
        <location evidence="1">Nucleus</location>
    </subcellularLocation>
</comment>
<keyword evidence="12" id="KW-1185">Reference proteome</keyword>
<dbReference type="SUPFAM" id="SSF53335">
    <property type="entry name" value="S-adenosyl-L-methionine-dependent methyltransferases"/>
    <property type="match status" value="1"/>
</dbReference>
<proteinExistence type="inferred from homology"/>
<keyword evidence="8" id="KW-0539">Nucleus</keyword>
<evidence type="ECO:0000256" key="10">
    <source>
        <dbReference type="SAM" id="MobiDB-lite"/>
    </source>
</evidence>
<keyword evidence="6" id="KW-0808">Transferase</keyword>
<dbReference type="GO" id="GO:0018064">
    <property type="term" value="F:protein-L-histidine N-tele-methyltransferase activity"/>
    <property type="evidence" value="ECO:0007669"/>
    <property type="project" value="UniProtKB-EC"/>
</dbReference>
<dbReference type="AlphaFoldDB" id="A0AAD4PP21"/>
<evidence type="ECO:0000256" key="9">
    <source>
        <dbReference type="ARBA" id="ARBA00038126"/>
    </source>
</evidence>
<dbReference type="PANTHER" id="PTHR14614:SF39">
    <property type="entry name" value="HISTIDINE PROTEIN METHYLTRANSFERASE 1 HOMOLOG"/>
    <property type="match status" value="1"/>
</dbReference>
<dbReference type="EC" id="2.1.1.85" evidence="3"/>
<protein>
    <recommendedName>
        <fullName evidence="3">protein-histidine N-methyltransferase</fullName>
        <ecNumber evidence="3">2.1.1.85</ecNumber>
    </recommendedName>
</protein>
<dbReference type="CDD" id="cd02440">
    <property type="entry name" value="AdoMet_MTases"/>
    <property type="match status" value="1"/>
</dbReference>
<evidence type="ECO:0000313" key="12">
    <source>
        <dbReference type="Proteomes" id="UP001200034"/>
    </source>
</evidence>
<evidence type="ECO:0000313" key="11">
    <source>
        <dbReference type="EMBL" id="KAH8378062.1"/>
    </source>
</evidence>
<evidence type="ECO:0000256" key="7">
    <source>
        <dbReference type="ARBA" id="ARBA00022691"/>
    </source>
</evidence>
<keyword evidence="5" id="KW-0489">Methyltransferase</keyword>
<evidence type="ECO:0000256" key="4">
    <source>
        <dbReference type="ARBA" id="ARBA00022490"/>
    </source>
</evidence>
<dbReference type="InterPro" id="IPR029063">
    <property type="entry name" value="SAM-dependent_MTases_sf"/>
</dbReference>
<evidence type="ECO:0000256" key="6">
    <source>
        <dbReference type="ARBA" id="ARBA00022679"/>
    </source>
</evidence>
<gene>
    <name evidence="11" type="ORF">KR093_008950</name>
</gene>
<keyword evidence="4" id="KW-0963">Cytoplasm</keyword>
<name>A0AAD4PP21_9MUSC</name>
<evidence type="ECO:0000256" key="8">
    <source>
        <dbReference type="ARBA" id="ARBA00023242"/>
    </source>
</evidence>
<dbReference type="PANTHER" id="PTHR14614">
    <property type="entry name" value="HEPATOCELLULAR CARCINOMA-ASSOCIATED ANTIGEN"/>
    <property type="match status" value="1"/>
</dbReference>
<reference evidence="11" key="1">
    <citation type="journal article" date="2021" name="Mol. Ecol. Resour.">
        <title>Phylogenomic analyses of the genus Drosophila reveals genomic signals of climate adaptation.</title>
        <authorList>
            <person name="Li F."/>
            <person name="Rane R.V."/>
            <person name="Luria V."/>
            <person name="Xiong Z."/>
            <person name="Chen J."/>
            <person name="Li Z."/>
            <person name="Catullo R.A."/>
            <person name="Griffin P.C."/>
            <person name="Schiffer M."/>
            <person name="Pearce S."/>
            <person name="Lee S.F."/>
            <person name="McElroy K."/>
            <person name="Stocker A."/>
            <person name="Shirriffs J."/>
            <person name="Cockerell F."/>
            <person name="Coppin C."/>
            <person name="Sgro C.M."/>
            <person name="Karger A."/>
            <person name="Cain J.W."/>
            <person name="Weber J.A."/>
            <person name="Santpere G."/>
            <person name="Kirschner M.W."/>
            <person name="Hoffmann A.A."/>
            <person name="Oakeshott J.G."/>
            <person name="Zhang G."/>
        </authorList>
    </citation>
    <scope>NUCLEOTIDE SEQUENCE</scope>
    <source>
        <strain evidence="11">BGI-SZ-2011g</strain>
    </source>
</reference>
<evidence type="ECO:0000256" key="5">
    <source>
        <dbReference type="ARBA" id="ARBA00022603"/>
    </source>
</evidence>
<dbReference type="Gene3D" id="3.40.50.150">
    <property type="entry name" value="Vaccinia Virus protein VP39"/>
    <property type="match status" value="1"/>
</dbReference>
<dbReference type="Pfam" id="PF10294">
    <property type="entry name" value="Methyltransf_16"/>
    <property type="match status" value="1"/>
</dbReference>
<dbReference type="Proteomes" id="UP001200034">
    <property type="component" value="Unassembled WGS sequence"/>
</dbReference>
<dbReference type="GO" id="GO:0005634">
    <property type="term" value="C:nucleus"/>
    <property type="evidence" value="ECO:0007669"/>
    <property type="project" value="UniProtKB-SubCell"/>
</dbReference>
<organism evidence="11 12">
    <name type="scientific">Drosophila rubida</name>
    <dbReference type="NCBI Taxonomy" id="30044"/>
    <lineage>
        <taxon>Eukaryota</taxon>
        <taxon>Metazoa</taxon>
        <taxon>Ecdysozoa</taxon>
        <taxon>Arthropoda</taxon>
        <taxon>Hexapoda</taxon>
        <taxon>Insecta</taxon>
        <taxon>Pterygota</taxon>
        <taxon>Neoptera</taxon>
        <taxon>Endopterygota</taxon>
        <taxon>Diptera</taxon>
        <taxon>Brachycera</taxon>
        <taxon>Muscomorpha</taxon>
        <taxon>Ephydroidea</taxon>
        <taxon>Drosophilidae</taxon>
        <taxon>Drosophila</taxon>
    </lineage>
</organism>
<dbReference type="GO" id="GO:0032259">
    <property type="term" value="P:methylation"/>
    <property type="evidence" value="ECO:0007669"/>
    <property type="project" value="UniProtKB-KW"/>
</dbReference>
<dbReference type="GO" id="GO:0005737">
    <property type="term" value="C:cytoplasm"/>
    <property type="evidence" value="ECO:0007669"/>
    <property type="project" value="UniProtKB-SubCell"/>
</dbReference>